<dbReference type="EMBL" id="LAZR01016736">
    <property type="protein sequence ID" value="KKM03214.1"/>
    <property type="molecule type" value="Genomic_DNA"/>
</dbReference>
<gene>
    <name evidence="1" type="ORF">LCGC14_1776670</name>
</gene>
<evidence type="ECO:0000313" key="1">
    <source>
        <dbReference type="EMBL" id="KKM03214.1"/>
    </source>
</evidence>
<name>A0A0F9GWR6_9ZZZZ</name>
<sequence>MPREFSFEELTFDEKLAEEGVWFHFPDEASDFEIRIAHHDRPAYDRELARARRHYTRDILIASAKNETDDDEESLGDGVLDPELDRKITSRAMSRSIVTDWRCGELGNVARMSGGDLRYSRENAEKLLMEFTRLYQFVVNRAYTASHFRAVVEEDDAKN</sequence>
<comment type="caution">
    <text evidence="1">The sequence shown here is derived from an EMBL/GenBank/DDBJ whole genome shotgun (WGS) entry which is preliminary data.</text>
</comment>
<dbReference type="AlphaFoldDB" id="A0A0F9GWR6"/>
<accession>A0A0F9GWR6</accession>
<organism evidence="1">
    <name type="scientific">marine sediment metagenome</name>
    <dbReference type="NCBI Taxonomy" id="412755"/>
    <lineage>
        <taxon>unclassified sequences</taxon>
        <taxon>metagenomes</taxon>
        <taxon>ecological metagenomes</taxon>
    </lineage>
</organism>
<proteinExistence type="predicted"/>
<reference evidence="1" key="1">
    <citation type="journal article" date="2015" name="Nature">
        <title>Complex archaea that bridge the gap between prokaryotes and eukaryotes.</title>
        <authorList>
            <person name="Spang A."/>
            <person name="Saw J.H."/>
            <person name="Jorgensen S.L."/>
            <person name="Zaremba-Niedzwiedzka K."/>
            <person name="Martijn J."/>
            <person name="Lind A.E."/>
            <person name="van Eijk R."/>
            <person name="Schleper C."/>
            <person name="Guy L."/>
            <person name="Ettema T.J."/>
        </authorList>
    </citation>
    <scope>NUCLEOTIDE SEQUENCE</scope>
</reference>
<protein>
    <submittedName>
        <fullName evidence="1">Uncharacterized protein</fullName>
    </submittedName>
</protein>